<dbReference type="InterPro" id="IPR044867">
    <property type="entry name" value="DEUBAD_dom"/>
</dbReference>
<dbReference type="InterPro" id="IPR057748">
    <property type="entry name" value="NFRKB_WH_2"/>
</dbReference>
<feature type="domain" description="DEUBAD" evidence="9">
    <location>
        <begin position="33"/>
        <end position="150"/>
    </location>
</feature>
<dbReference type="EMBL" id="JBJQND010000004">
    <property type="protein sequence ID" value="KAL3880019.1"/>
    <property type="molecule type" value="Genomic_DNA"/>
</dbReference>
<feature type="compositionally biased region" description="Polar residues" evidence="8">
    <location>
        <begin position="739"/>
        <end position="762"/>
    </location>
</feature>
<dbReference type="Pfam" id="PF14465">
    <property type="entry name" value="WHD_1st_NFRKB"/>
    <property type="match status" value="1"/>
</dbReference>
<keyword evidence="4" id="KW-0862">Zinc</keyword>
<keyword evidence="6" id="KW-0804">Transcription</keyword>
<evidence type="ECO:0000259" key="9">
    <source>
        <dbReference type="PROSITE" id="PS51916"/>
    </source>
</evidence>
<feature type="compositionally biased region" description="Polar residues" evidence="8">
    <location>
        <begin position="1141"/>
        <end position="1150"/>
    </location>
</feature>
<sequence>MMSLSEGSWKPAVPERGGKQERCLFGRQEIQLPEQMIEQSYIFKDILSLETWNIVLTETQRQHLQKFLPTFPENDDAQKRETLRRLFTDENFKFGNPVKQFHSKLRDGYFTPDIAKYAGMCRKIKYREYKYRQQAYYGNLLKDILQSRQKVFEQLKKLPPDEPIKFEYEPHKPKRRCIEHRVKKRYISILKEVREECEVEDTSSEEEDASPVQRSKKQLFKSLCPIPSPEPTTPSVLATFAAKPSSVDGDDCGDAGHKLKRPRPFSPIEVTEDDYHQMLVRHARLLEEGDEERHPELNTQNITLQDIMTRCEAGKKGISASNETATSCSPVTDIGLPEQTNGTPLGHTIKKKLKNKERLEKKFKKSKALKKFSPTPHTLNIKSEEHEEIDVEHEEDLSFKDVDSYKDFSFQEPYAAVKSEFGRYATFFSLLRDFITEFPEARVTSAKLEEKVREWQESSSSTLNLWVSDQPNWMDAVVSALKFLGGDTIGMSIENFIPYLDYKERAQQWRWIGVGRDSDEQLSQLYKHWLQFRTEVSDYSLDGREGSPPPARSKTAYIVRPSTEEEKRVFQEQELRRFQNPHKSFTYILHGYESVVGPVKGVYSKENAMTKAREHALLVSNRPAFVTILTLVRDAAARLPNGEGTRGDICELLKDSQFLAPGVTDAQINVVVSGALDRLHSEKDPCVKYDVNRKLWIYLHRNRTEEEFERIHQAQGAAVKAKKSLQKPKAPKTTKVRDPSQQSVASTNLKLSASLGDSSENINVEDLSPSSSSGTASQAHILSSPSPVQQSQSPRTVGPGTTHNQSSPRAGVSASPKNIGPTISAANLRQVISNIVSAQAGVHASNVTPGTVGATQILSAAQLELIQQAAAEVQAQAQAQAQSVVRHGLPAKTGVDTKSQVLVKPDTPTGKPRSISLELLQNQARVKTLSPAGSPQTATQGIRPELLLQRQTSLLAGQGQGSPQTPQSPQATVTVAMVTKVVTSTTTTNAVPGMAGVNPLVARLVTPAPGSQMMSVSNLLAAQRLHQQGQVPRATATAFKIQGGNVLQPVTGGKPIHLTGKPMTQAKGQLIQLAGKGQSHLGLIQTPQGTISIIPQSGTAGLVTITQPKVQGAGTPPANSPDPSSKEASSTPTSQPTSQSAVNSPKTTQGNQGIVLSQLAPGSLTLRPGGSLVTSQGKIVATSQSGLFPAQLLVQQAAAGGLKTLTPEALQSLTNLTVSTATSHNPSSSSPIIVSSTGGKPAHNVQVVRTVLSHQTGIRPGQPATILISQPALQQSGATVLSSAQMLQNAGAKVQGKVTPRGKPQPVYARIITPPSGINVKLTNVASTVPQTLPSQSVALLQTVNKILMAEAAGSAATLSMTSSAQTQVANPAEIQQIKKDLGEQKQ</sequence>
<keyword evidence="11" id="KW-1185">Reference proteome</keyword>
<gene>
    <name evidence="10" type="ORF">ACJMK2_032291</name>
</gene>
<evidence type="ECO:0000256" key="7">
    <source>
        <dbReference type="ARBA" id="ARBA00023242"/>
    </source>
</evidence>
<dbReference type="InterPro" id="IPR024867">
    <property type="entry name" value="NFRKB"/>
</dbReference>
<feature type="region of interest" description="Disordered" evidence="8">
    <location>
        <begin position="717"/>
        <end position="818"/>
    </location>
</feature>
<dbReference type="PANTHER" id="PTHR13052:SF3">
    <property type="entry name" value="NUCLEAR FACTOR RELATED TO KAPPA-B-BINDING PROTEIN"/>
    <property type="match status" value="1"/>
</dbReference>
<dbReference type="PANTHER" id="PTHR13052">
    <property type="entry name" value="NFRKB-RELATED"/>
    <property type="match status" value="1"/>
</dbReference>
<feature type="compositionally biased region" description="Low complexity" evidence="8">
    <location>
        <begin position="783"/>
        <end position="794"/>
    </location>
</feature>
<keyword evidence="3" id="KW-0863">Zinc-finger</keyword>
<feature type="compositionally biased region" description="Low complexity" evidence="8">
    <location>
        <begin position="1220"/>
        <end position="1236"/>
    </location>
</feature>
<feature type="region of interest" description="Disordered" evidence="8">
    <location>
        <begin position="1368"/>
        <end position="1387"/>
    </location>
</feature>
<evidence type="ECO:0000313" key="11">
    <source>
        <dbReference type="Proteomes" id="UP001634394"/>
    </source>
</evidence>
<dbReference type="PROSITE" id="PS51916">
    <property type="entry name" value="DEUBAD"/>
    <property type="match status" value="1"/>
</dbReference>
<feature type="compositionally biased region" description="Polar residues" evidence="8">
    <location>
        <begin position="799"/>
        <end position="808"/>
    </location>
</feature>
<feature type="region of interest" description="Disordered" evidence="8">
    <location>
        <begin position="1220"/>
        <end position="1240"/>
    </location>
</feature>
<feature type="compositionally biased region" description="Basic residues" evidence="8">
    <location>
        <begin position="720"/>
        <end position="734"/>
    </location>
</feature>
<feature type="compositionally biased region" description="Basic and acidic residues" evidence="8">
    <location>
        <begin position="1377"/>
        <end position="1387"/>
    </location>
</feature>
<dbReference type="CDD" id="cd21865">
    <property type="entry name" value="DEUBAD_NFRKB"/>
    <property type="match status" value="1"/>
</dbReference>
<evidence type="ECO:0000256" key="2">
    <source>
        <dbReference type="ARBA" id="ARBA00022723"/>
    </source>
</evidence>
<keyword evidence="7" id="KW-0539">Nucleus</keyword>
<feature type="region of interest" description="Disordered" evidence="8">
    <location>
        <begin position="244"/>
        <end position="265"/>
    </location>
</feature>
<comment type="subcellular location">
    <subcellularLocation>
        <location evidence="1">Nucleus</location>
    </subcellularLocation>
</comment>
<organism evidence="10 11">
    <name type="scientific">Sinanodonta woodiana</name>
    <name type="common">Chinese pond mussel</name>
    <name type="synonym">Anodonta woodiana</name>
    <dbReference type="NCBI Taxonomy" id="1069815"/>
    <lineage>
        <taxon>Eukaryota</taxon>
        <taxon>Metazoa</taxon>
        <taxon>Spiralia</taxon>
        <taxon>Lophotrochozoa</taxon>
        <taxon>Mollusca</taxon>
        <taxon>Bivalvia</taxon>
        <taxon>Autobranchia</taxon>
        <taxon>Heteroconchia</taxon>
        <taxon>Palaeoheterodonta</taxon>
        <taxon>Unionida</taxon>
        <taxon>Unionoidea</taxon>
        <taxon>Unionidae</taxon>
        <taxon>Unioninae</taxon>
        <taxon>Sinanodonta</taxon>
    </lineage>
</organism>
<dbReference type="Proteomes" id="UP001634394">
    <property type="component" value="Unassembled WGS sequence"/>
</dbReference>
<comment type="caution">
    <text evidence="10">The sequence shown here is derived from an EMBL/GenBank/DDBJ whole genome shotgun (WGS) entry which is preliminary data.</text>
</comment>
<dbReference type="InterPro" id="IPR028020">
    <property type="entry name" value="ASX_DEUBAD_dom"/>
</dbReference>
<reference evidence="10 11" key="1">
    <citation type="submission" date="2024-11" db="EMBL/GenBank/DDBJ databases">
        <title>Chromosome-level genome assembly of the freshwater bivalve Anodonta woodiana.</title>
        <authorList>
            <person name="Chen X."/>
        </authorList>
    </citation>
    <scope>NUCLEOTIDE SEQUENCE [LARGE SCALE GENOMIC DNA]</scope>
    <source>
        <strain evidence="10">MN2024</strain>
        <tissue evidence="10">Gills</tissue>
    </source>
</reference>
<dbReference type="InterPro" id="IPR025220">
    <property type="entry name" value="NFRKB_WH_1"/>
</dbReference>
<dbReference type="Gene3D" id="1.10.10.2430">
    <property type="entry name" value="NFRKB winged helix-like domain"/>
    <property type="match status" value="1"/>
</dbReference>
<evidence type="ECO:0000313" key="10">
    <source>
        <dbReference type="EMBL" id="KAL3880019.1"/>
    </source>
</evidence>
<evidence type="ECO:0000256" key="4">
    <source>
        <dbReference type="ARBA" id="ARBA00022833"/>
    </source>
</evidence>
<feature type="compositionally biased region" description="Low complexity" evidence="8">
    <location>
        <begin position="1129"/>
        <end position="1140"/>
    </location>
</feature>
<keyword evidence="5" id="KW-0805">Transcription regulation</keyword>
<evidence type="ECO:0000256" key="1">
    <source>
        <dbReference type="ARBA" id="ARBA00004123"/>
    </source>
</evidence>
<evidence type="ECO:0000256" key="5">
    <source>
        <dbReference type="ARBA" id="ARBA00023015"/>
    </source>
</evidence>
<protein>
    <recommendedName>
        <fullName evidence="9">DEUBAD domain-containing protein</fullName>
    </recommendedName>
</protein>
<dbReference type="Pfam" id="PF25793">
    <property type="entry name" value="WHD_2nd_NFRKB"/>
    <property type="match status" value="1"/>
</dbReference>
<dbReference type="GO" id="GO:0005634">
    <property type="term" value="C:nucleus"/>
    <property type="evidence" value="ECO:0007669"/>
    <property type="project" value="UniProtKB-SubCell"/>
</dbReference>
<evidence type="ECO:0000256" key="3">
    <source>
        <dbReference type="ARBA" id="ARBA00022771"/>
    </source>
</evidence>
<keyword evidence="2" id="KW-0479">Metal-binding</keyword>
<dbReference type="InterPro" id="IPR038106">
    <property type="entry name" value="NFRKB_winged_sf"/>
</dbReference>
<dbReference type="GO" id="GO:0008270">
    <property type="term" value="F:zinc ion binding"/>
    <property type="evidence" value="ECO:0007669"/>
    <property type="project" value="UniProtKB-KW"/>
</dbReference>
<proteinExistence type="predicted"/>
<evidence type="ECO:0000256" key="8">
    <source>
        <dbReference type="SAM" id="MobiDB-lite"/>
    </source>
</evidence>
<accession>A0ABD3X1A2</accession>
<name>A0ABD3X1A2_SINWO</name>
<evidence type="ECO:0000256" key="6">
    <source>
        <dbReference type="ARBA" id="ARBA00023163"/>
    </source>
</evidence>
<dbReference type="Pfam" id="PF13919">
    <property type="entry name" value="ASXH"/>
    <property type="match status" value="1"/>
</dbReference>
<feature type="region of interest" description="Disordered" evidence="8">
    <location>
        <begin position="1109"/>
        <end position="1150"/>
    </location>
</feature>